<feature type="transmembrane region" description="Helical" evidence="1">
    <location>
        <begin position="16"/>
        <end position="35"/>
    </location>
</feature>
<dbReference type="EMBL" id="CM001224">
    <property type="protein sequence ID" value="KEH19985.1"/>
    <property type="molecule type" value="Genomic_DNA"/>
</dbReference>
<evidence type="ECO:0000313" key="4">
    <source>
        <dbReference type="Proteomes" id="UP000002051"/>
    </source>
</evidence>
<keyword evidence="4" id="KW-1185">Reference proteome</keyword>
<keyword evidence="1" id="KW-1133">Transmembrane helix</keyword>
<evidence type="ECO:0000313" key="2">
    <source>
        <dbReference type="EMBL" id="KEH19985.1"/>
    </source>
</evidence>
<protein>
    <submittedName>
        <fullName evidence="2">Transmembrane protein, putative</fullName>
    </submittedName>
</protein>
<evidence type="ECO:0000313" key="3">
    <source>
        <dbReference type="EnsemblPlants" id="KEH19985"/>
    </source>
</evidence>
<keyword evidence="1" id="KW-0472">Membrane</keyword>
<feature type="non-terminal residue" evidence="2">
    <location>
        <position position="1"/>
    </location>
</feature>
<keyword evidence="1 2" id="KW-0812">Transmembrane</keyword>
<organism evidence="2 4">
    <name type="scientific">Medicago truncatula</name>
    <name type="common">Barrel medic</name>
    <name type="synonym">Medicago tribuloides</name>
    <dbReference type="NCBI Taxonomy" id="3880"/>
    <lineage>
        <taxon>Eukaryota</taxon>
        <taxon>Viridiplantae</taxon>
        <taxon>Streptophyta</taxon>
        <taxon>Embryophyta</taxon>
        <taxon>Tracheophyta</taxon>
        <taxon>Spermatophyta</taxon>
        <taxon>Magnoliopsida</taxon>
        <taxon>eudicotyledons</taxon>
        <taxon>Gunneridae</taxon>
        <taxon>Pentapetalae</taxon>
        <taxon>rosids</taxon>
        <taxon>fabids</taxon>
        <taxon>Fabales</taxon>
        <taxon>Fabaceae</taxon>
        <taxon>Papilionoideae</taxon>
        <taxon>50 kb inversion clade</taxon>
        <taxon>NPAAA clade</taxon>
        <taxon>Hologalegina</taxon>
        <taxon>IRL clade</taxon>
        <taxon>Trifolieae</taxon>
        <taxon>Medicago</taxon>
    </lineage>
</organism>
<sequence length="247" mass="28291">KTTQTCTRTQKTHTDFSFPIITFPLHFILLFPFVCRVYSSETGSHQLANQTFRSVEEVHKLKKQITNRLQSIAKPVVKRIQVAEMNICSDCDHGVSFWKQRPSHDVWNQTDGNDFTIIGNCGNSGTRELNNQYGKKNEEEIACYIVEGNIKDARTLIAMQKPREIVLVVSLLDEALAITPCSDQALKLRMRSLLFLIRFKDVEGKQWSDTLLQRNAALAMLFPVWRRTIAGSSGSKWKHVFPKTKYV</sequence>
<reference evidence="3" key="3">
    <citation type="submission" date="2015-04" db="UniProtKB">
        <authorList>
            <consortium name="EnsemblPlants"/>
        </authorList>
    </citation>
    <scope>IDENTIFICATION</scope>
    <source>
        <strain evidence="3">cv. Jemalong A17</strain>
    </source>
</reference>
<evidence type="ECO:0000256" key="1">
    <source>
        <dbReference type="SAM" id="Phobius"/>
    </source>
</evidence>
<dbReference type="HOGENOM" id="CLU_1126968_0_0_1"/>
<reference evidence="2 4" key="2">
    <citation type="journal article" date="2014" name="BMC Genomics">
        <title>An improved genome release (version Mt4.0) for the model legume Medicago truncatula.</title>
        <authorList>
            <person name="Tang H."/>
            <person name="Krishnakumar V."/>
            <person name="Bidwell S."/>
            <person name="Rosen B."/>
            <person name="Chan A."/>
            <person name="Zhou S."/>
            <person name="Gentzbittel L."/>
            <person name="Childs K.L."/>
            <person name="Yandell M."/>
            <person name="Gundlach H."/>
            <person name="Mayer K.F."/>
            <person name="Schwartz D.C."/>
            <person name="Town C.D."/>
        </authorList>
    </citation>
    <scope>GENOME REANNOTATION</scope>
    <source>
        <strain evidence="2">A17</strain>
        <strain evidence="3 4">cv. Jemalong A17</strain>
    </source>
</reference>
<reference evidence="2 4" key="1">
    <citation type="journal article" date="2011" name="Nature">
        <title>The Medicago genome provides insight into the evolution of rhizobial symbioses.</title>
        <authorList>
            <person name="Young N.D."/>
            <person name="Debelle F."/>
            <person name="Oldroyd G.E."/>
            <person name="Geurts R."/>
            <person name="Cannon S.B."/>
            <person name="Udvardi M.K."/>
            <person name="Benedito V.A."/>
            <person name="Mayer K.F."/>
            <person name="Gouzy J."/>
            <person name="Schoof H."/>
            <person name="Van de Peer Y."/>
            <person name="Proost S."/>
            <person name="Cook D.R."/>
            <person name="Meyers B.C."/>
            <person name="Spannagl M."/>
            <person name="Cheung F."/>
            <person name="De Mita S."/>
            <person name="Krishnakumar V."/>
            <person name="Gundlach H."/>
            <person name="Zhou S."/>
            <person name="Mudge J."/>
            <person name="Bharti A.K."/>
            <person name="Murray J.D."/>
            <person name="Naoumkina M.A."/>
            <person name="Rosen B."/>
            <person name="Silverstein K.A."/>
            <person name="Tang H."/>
            <person name="Rombauts S."/>
            <person name="Zhao P.X."/>
            <person name="Zhou P."/>
            <person name="Barbe V."/>
            <person name="Bardou P."/>
            <person name="Bechner M."/>
            <person name="Bellec A."/>
            <person name="Berger A."/>
            <person name="Berges H."/>
            <person name="Bidwell S."/>
            <person name="Bisseling T."/>
            <person name="Choisne N."/>
            <person name="Couloux A."/>
            <person name="Denny R."/>
            <person name="Deshpande S."/>
            <person name="Dai X."/>
            <person name="Doyle J.J."/>
            <person name="Dudez A.M."/>
            <person name="Farmer A.D."/>
            <person name="Fouteau S."/>
            <person name="Franken C."/>
            <person name="Gibelin C."/>
            <person name="Gish J."/>
            <person name="Goldstein S."/>
            <person name="Gonzalez A.J."/>
            <person name="Green P.J."/>
            <person name="Hallab A."/>
            <person name="Hartog M."/>
            <person name="Hua A."/>
            <person name="Humphray S.J."/>
            <person name="Jeong D.H."/>
            <person name="Jing Y."/>
            <person name="Jocker A."/>
            <person name="Kenton S.M."/>
            <person name="Kim D.J."/>
            <person name="Klee K."/>
            <person name="Lai H."/>
            <person name="Lang C."/>
            <person name="Lin S."/>
            <person name="Macmil S.L."/>
            <person name="Magdelenat G."/>
            <person name="Matthews L."/>
            <person name="McCorrison J."/>
            <person name="Monaghan E.L."/>
            <person name="Mun J.H."/>
            <person name="Najar F.Z."/>
            <person name="Nicholson C."/>
            <person name="Noirot C."/>
            <person name="O'Bleness M."/>
            <person name="Paule C.R."/>
            <person name="Poulain J."/>
            <person name="Prion F."/>
            <person name="Qin B."/>
            <person name="Qu C."/>
            <person name="Retzel E.F."/>
            <person name="Riddle C."/>
            <person name="Sallet E."/>
            <person name="Samain S."/>
            <person name="Samson N."/>
            <person name="Sanders I."/>
            <person name="Saurat O."/>
            <person name="Scarpelli C."/>
            <person name="Schiex T."/>
            <person name="Segurens B."/>
            <person name="Severin A.J."/>
            <person name="Sherrier D.J."/>
            <person name="Shi R."/>
            <person name="Sims S."/>
            <person name="Singer S.R."/>
            <person name="Sinharoy S."/>
            <person name="Sterck L."/>
            <person name="Viollet A."/>
            <person name="Wang B.B."/>
            <person name="Wang K."/>
            <person name="Wang M."/>
            <person name="Wang X."/>
            <person name="Warfsmann J."/>
            <person name="Weissenbach J."/>
            <person name="White D.D."/>
            <person name="White J.D."/>
            <person name="Wiley G.B."/>
            <person name="Wincker P."/>
            <person name="Xing Y."/>
            <person name="Yang L."/>
            <person name="Yao Z."/>
            <person name="Ying F."/>
            <person name="Zhai J."/>
            <person name="Zhou L."/>
            <person name="Zuber A."/>
            <person name="Denarie J."/>
            <person name="Dixon R.A."/>
            <person name="May G.D."/>
            <person name="Schwartz D.C."/>
            <person name="Rogers J."/>
            <person name="Quetier F."/>
            <person name="Town C.D."/>
            <person name="Roe B.A."/>
        </authorList>
    </citation>
    <scope>NUCLEOTIDE SEQUENCE [LARGE SCALE GENOMIC DNA]</scope>
    <source>
        <strain evidence="2">A17</strain>
        <strain evidence="3 4">cv. Jemalong A17</strain>
    </source>
</reference>
<accession>A0A072U2H1</accession>
<dbReference type="Proteomes" id="UP000002051">
    <property type="component" value="Chromosome 8"/>
</dbReference>
<proteinExistence type="predicted"/>
<dbReference type="EnsemblPlants" id="KEH19985">
    <property type="protein sequence ID" value="KEH19985"/>
    <property type="gene ID" value="MTR_8g064210"/>
</dbReference>
<gene>
    <name evidence="2" type="ordered locus">MTR_8g064210</name>
</gene>
<dbReference type="AlphaFoldDB" id="A0A072U2H1"/>
<name>A0A072U2H1_MEDTR</name>